<feature type="compositionally biased region" description="Basic and acidic residues" evidence="1">
    <location>
        <begin position="156"/>
        <end position="178"/>
    </location>
</feature>
<dbReference type="EnsemblMetazoa" id="CLYHEMT019617.1">
    <property type="protein sequence ID" value="CLYHEMP019617.1"/>
    <property type="gene ID" value="CLYHEMG019617"/>
</dbReference>
<dbReference type="PROSITE" id="PS50006">
    <property type="entry name" value="FHA_DOMAIN"/>
    <property type="match status" value="1"/>
</dbReference>
<dbReference type="InterPro" id="IPR053027">
    <property type="entry name" value="AGGF1"/>
</dbReference>
<dbReference type="Pfam" id="PF17780">
    <property type="entry name" value="OCRE"/>
    <property type="match status" value="1"/>
</dbReference>
<dbReference type="GO" id="GO:0003676">
    <property type="term" value="F:nucleic acid binding"/>
    <property type="evidence" value="ECO:0007669"/>
    <property type="project" value="InterPro"/>
</dbReference>
<dbReference type="Proteomes" id="UP000594262">
    <property type="component" value="Unplaced"/>
</dbReference>
<dbReference type="OrthoDB" id="2538319at2759"/>
<evidence type="ECO:0000259" key="3">
    <source>
        <dbReference type="PROSITE" id="PS50174"/>
    </source>
</evidence>
<dbReference type="SMART" id="SM00240">
    <property type="entry name" value="FHA"/>
    <property type="match status" value="1"/>
</dbReference>
<protein>
    <recommendedName>
        <fullName evidence="6">Angiogenic factor with G patch and FHA domains 1</fullName>
    </recommendedName>
</protein>
<feature type="region of interest" description="Disordered" evidence="1">
    <location>
        <begin position="354"/>
        <end position="387"/>
    </location>
</feature>
<dbReference type="Gene3D" id="2.60.200.20">
    <property type="match status" value="1"/>
</dbReference>
<feature type="compositionally biased region" description="Basic and acidic residues" evidence="1">
    <location>
        <begin position="363"/>
        <end position="377"/>
    </location>
</feature>
<dbReference type="PROSITE" id="PS50174">
    <property type="entry name" value="G_PATCH"/>
    <property type="match status" value="1"/>
</dbReference>
<dbReference type="CDD" id="cd16164">
    <property type="entry name" value="OCRE_VG5Q"/>
    <property type="match status" value="1"/>
</dbReference>
<dbReference type="SUPFAM" id="SSF49879">
    <property type="entry name" value="SMAD/FHA domain"/>
    <property type="match status" value="1"/>
</dbReference>
<feature type="region of interest" description="Disordered" evidence="1">
    <location>
        <begin position="629"/>
        <end position="650"/>
    </location>
</feature>
<evidence type="ECO:0000313" key="5">
    <source>
        <dbReference type="Proteomes" id="UP000594262"/>
    </source>
</evidence>
<feature type="compositionally biased region" description="Basic and acidic residues" evidence="1">
    <location>
        <begin position="207"/>
        <end position="218"/>
    </location>
</feature>
<organism evidence="4 5">
    <name type="scientific">Clytia hemisphaerica</name>
    <dbReference type="NCBI Taxonomy" id="252671"/>
    <lineage>
        <taxon>Eukaryota</taxon>
        <taxon>Metazoa</taxon>
        <taxon>Cnidaria</taxon>
        <taxon>Hydrozoa</taxon>
        <taxon>Hydroidolina</taxon>
        <taxon>Leptothecata</taxon>
        <taxon>Obeliida</taxon>
        <taxon>Clytiidae</taxon>
        <taxon>Clytia</taxon>
    </lineage>
</organism>
<proteinExistence type="predicted"/>
<dbReference type="Pfam" id="PF00498">
    <property type="entry name" value="FHA"/>
    <property type="match status" value="1"/>
</dbReference>
<reference evidence="4" key="1">
    <citation type="submission" date="2021-01" db="UniProtKB">
        <authorList>
            <consortium name="EnsemblMetazoa"/>
        </authorList>
    </citation>
    <scope>IDENTIFICATION</scope>
</reference>
<feature type="domain" description="FHA" evidence="2">
    <location>
        <begin position="416"/>
        <end position="468"/>
    </location>
</feature>
<dbReference type="InterPro" id="IPR041591">
    <property type="entry name" value="OCRE"/>
</dbReference>
<keyword evidence="5" id="KW-1185">Reference proteome</keyword>
<dbReference type="InterPro" id="IPR008984">
    <property type="entry name" value="SMAD_FHA_dom_sf"/>
</dbReference>
<dbReference type="PANTHER" id="PTHR23106:SF24">
    <property type="entry name" value="ANGIOGENIC FACTOR WITH G PATCH AND FHA DOMAINS 1"/>
    <property type="match status" value="1"/>
</dbReference>
<dbReference type="Pfam" id="PF01585">
    <property type="entry name" value="G-patch"/>
    <property type="match status" value="1"/>
</dbReference>
<evidence type="ECO:0000259" key="2">
    <source>
        <dbReference type="PROSITE" id="PS50006"/>
    </source>
</evidence>
<evidence type="ECO:0008006" key="6">
    <source>
        <dbReference type="Google" id="ProtNLM"/>
    </source>
</evidence>
<dbReference type="InterPro" id="IPR035624">
    <property type="entry name" value="AGGF1_OCRE"/>
</dbReference>
<dbReference type="SMART" id="SM00443">
    <property type="entry name" value="G_patch"/>
    <property type="match status" value="1"/>
</dbReference>
<dbReference type="PANTHER" id="PTHR23106">
    <property type="entry name" value="ANGIOGENIC FACTOR WITH G PATCH AND FHA DOMAINS 1"/>
    <property type="match status" value="1"/>
</dbReference>
<dbReference type="AlphaFoldDB" id="A0A7M5X931"/>
<dbReference type="InterPro" id="IPR000467">
    <property type="entry name" value="G_patch_dom"/>
</dbReference>
<name>A0A7M5X931_9CNID</name>
<evidence type="ECO:0000256" key="1">
    <source>
        <dbReference type="SAM" id="MobiDB-lite"/>
    </source>
</evidence>
<dbReference type="InterPro" id="IPR000253">
    <property type="entry name" value="FHA_dom"/>
</dbReference>
<feature type="region of interest" description="Disordered" evidence="1">
    <location>
        <begin position="156"/>
        <end position="224"/>
    </location>
</feature>
<evidence type="ECO:0000313" key="4">
    <source>
        <dbReference type="EnsemblMetazoa" id="CLYHEMP019617.1"/>
    </source>
</evidence>
<sequence length="664" mass="75351">RESMCKSDFASLIEVFCRLWSVDLVFLYHVLQKDSVLESKNQKSSCIVCGSPEKVLSDDKHEENGDIPEINESAELEEKDLIKRMRLELKKAGENSKKNEKEIDELKQTVHALYKSLEESKQWQSTVYAQMQQMTEFNNQMSQRLNELNVEIKTLKHDNNDEFKPKDAPSESATKMKEAVVYGDSSSAKKLSTRRKLTKPHQIQKTDTGEKPNGKSTEEASNICKQKRTDIEKIVKEEKKETDNSTISENGKVDKLNTERIKIVEPPNLKEEDETTKEGGTLNIEEELRNAAEEAMSKSGFAYDESSGMYYNWQSGMYYDPNSQLYYDHKNGVYYYYDQEKETYIFHSQIKVAEEKTDESDSNDQKDGQLSDGEIRSEPVSPAGPTPVIDPCIRAMIVKSESVDVGSLYIVTCQGGTVGKDSSNTICLADDELASRSHAKILYENESKTFFIQDLKTQNGTFINDERIADARCESEPIEVTHRDFIRIGETTISFHVHTGNETCFDCEPGNIQAILEAEKEKATREDLNKQRKHEVKSMMKKYGLSKGYIPKKLIESVPDRAARRRKEVGSDPYENILRPVEKASVHKEISEENIGHKMLAKMGWKSGEGLGKSQQGIAEPIGVQVHGKNKGLGFGSTAPIDSKPSRKQDILYKTKERFEKISK</sequence>
<accession>A0A7M5X931</accession>
<feature type="domain" description="G-patch" evidence="3">
    <location>
        <begin position="592"/>
        <end position="638"/>
    </location>
</feature>